<evidence type="ECO:0000256" key="1">
    <source>
        <dbReference type="PROSITE-ProRule" id="PRU00339"/>
    </source>
</evidence>
<dbReference type="Pfam" id="PF13424">
    <property type="entry name" value="TPR_12"/>
    <property type="match status" value="1"/>
</dbReference>
<dbReference type="SUPFAM" id="SSF48452">
    <property type="entry name" value="TPR-like"/>
    <property type="match status" value="1"/>
</dbReference>
<dbReference type="PROSITE" id="PS50005">
    <property type="entry name" value="TPR"/>
    <property type="match status" value="3"/>
</dbReference>
<dbReference type="AlphaFoldDB" id="A0A812V9H8"/>
<dbReference type="SMART" id="SM00028">
    <property type="entry name" value="TPR"/>
    <property type="match status" value="7"/>
</dbReference>
<dbReference type="Proteomes" id="UP000649617">
    <property type="component" value="Unassembled WGS sequence"/>
</dbReference>
<protein>
    <submittedName>
        <fullName evidence="3">TMTC1 protein</fullName>
    </submittedName>
</protein>
<evidence type="ECO:0000256" key="2">
    <source>
        <dbReference type="SAM" id="Coils"/>
    </source>
</evidence>
<proteinExistence type="predicted"/>
<feature type="coiled-coil region" evidence="2">
    <location>
        <begin position="272"/>
        <end position="299"/>
    </location>
</feature>
<dbReference type="Gene3D" id="3.40.50.150">
    <property type="entry name" value="Vaccinia Virus protein VP39"/>
    <property type="match status" value="1"/>
</dbReference>
<dbReference type="CDD" id="cd02440">
    <property type="entry name" value="AdoMet_MTases"/>
    <property type="match status" value="1"/>
</dbReference>
<accession>A0A812V9H8</accession>
<dbReference type="OrthoDB" id="626167at2759"/>
<dbReference type="Pfam" id="PF14559">
    <property type="entry name" value="TPR_19"/>
    <property type="match status" value="1"/>
</dbReference>
<feature type="repeat" description="TPR" evidence="1">
    <location>
        <begin position="181"/>
        <end position="214"/>
    </location>
</feature>
<evidence type="ECO:0000313" key="4">
    <source>
        <dbReference type="Proteomes" id="UP000649617"/>
    </source>
</evidence>
<dbReference type="EMBL" id="CAJNIZ010042223">
    <property type="protein sequence ID" value="CAE7621985.1"/>
    <property type="molecule type" value="Genomic_DNA"/>
</dbReference>
<dbReference type="InterPro" id="IPR029063">
    <property type="entry name" value="SAM-dependent_MTases_sf"/>
</dbReference>
<dbReference type="Pfam" id="PF13432">
    <property type="entry name" value="TPR_16"/>
    <property type="match status" value="1"/>
</dbReference>
<keyword evidence="4" id="KW-1185">Reference proteome</keyword>
<sequence length="511" mass="57534">MPHTLKSFEDSLSGLGTALYQQGRYKEAEDFFRAAVTVSPKRPQAHENLALSLERSWKVQEAVASLRMSLSLAPKNVKALNFLGELLTEETNFREAEQAFRDSLAVDPTHPDTHRQLADALLMRQAYEEATVHLAKAMEAEDSQGGGRDFSELGYALEFTGRDAEAEALYREMLVESSDKSHALSRLGRLLISRGNYKEAEELLHKAIQIKDEDPAGYSPRQYRDLGSALYKQGKEEEAREVWRKLLKRLQADGLSLVHFNTNFAQKEDLYKANLQWDVEAFEKRCEGLEEALQDKLLSIVRAVRRMENSSDWLLSWAEETTRKFGGGRLISYGVTYFGAWRAVISDPMVIEAMKSSKEPMVMLVGSALGYQCAFALSLGFERCVGYDLLCDSMVSPSQKLVEEAGLSDRIQFHCADALTAPELKEAALVWVNDDCFPRDFSRALTKRMAETLPSGSVFLSYKAGELEEPHWHLGSTLTVEVSWNANQFLHIFRRKSADEAQACAAKRETT</sequence>
<dbReference type="InterPro" id="IPR052943">
    <property type="entry name" value="TMTC_O-mannosyl-trnsfr"/>
</dbReference>
<keyword evidence="1" id="KW-0802">TPR repeat</keyword>
<feature type="repeat" description="TPR" evidence="1">
    <location>
        <begin position="77"/>
        <end position="110"/>
    </location>
</feature>
<dbReference type="PANTHER" id="PTHR44809:SF1">
    <property type="entry name" value="PROTEIN O-MANNOSYL-TRANSFERASE TMTC1"/>
    <property type="match status" value="1"/>
</dbReference>
<dbReference type="InterPro" id="IPR019734">
    <property type="entry name" value="TPR_rpt"/>
</dbReference>
<reference evidence="3" key="1">
    <citation type="submission" date="2021-02" db="EMBL/GenBank/DDBJ databases">
        <authorList>
            <person name="Dougan E. K."/>
            <person name="Rhodes N."/>
            <person name="Thang M."/>
            <person name="Chan C."/>
        </authorList>
    </citation>
    <scope>NUCLEOTIDE SEQUENCE</scope>
</reference>
<comment type="caution">
    <text evidence="3">The sequence shown here is derived from an EMBL/GenBank/DDBJ whole genome shotgun (WGS) entry which is preliminary data.</text>
</comment>
<dbReference type="PANTHER" id="PTHR44809">
    <property type="match status" value="1"/>
</dbReference>
<feature type="repeat" description="TPR" evidence="1">
    <location>
        <begin position="9"/>
        <end position="42"/>
    </location>
</feature>
<evidence type="ECO:0000313" key="3">
    <source>
        <dbReference type="EMBL" id="CAE7621985.1"/>
    </source>
</evidence>
<keyword evidence="2" id="KW-0175">Coiled coil</keyword>
<organism evidence="3 4">
    <name type="scientific">Symbiodinium pilosum</name>
    <name type="common">Dinoflagellate</name>
    <dbReference type="NCBI Taxonomy" id="2952"/>
    <lineage>
        <taxon>Eukaryota</taxon>
        <taxon>Sar</taxon>
        <taxon>Alveolata</taxon>
        <taxon>Dinophyceae</taxon>
        <taxon>Suessiales</taxon>
        <taxon>Symbiodiniaceae</taxon>
        <taxon>Symbiodinium</taxon>
    </lineage>
</organism>
<gene>
    <name evidence="3" type="primary">TMTC1</name>
    <name evidence="3" type="ORF">SPIL2461_LOCUS16288</name>
</gene>
<dbReference type="InterPro" id="IPR011990">
    <property type="entry name" value="TPR-like_helical_dom_sf"/>
</dbReference>
<name>A0A812V9H8_SYMPI</name>
<dbReference type="SUPFAM" id="SSF53335">
    <property type="entry name" value="S-adenosyl-L-methionine-dependent methyltransferases"/>
    <property type="match status" value="1"/>
</dbReference>
<dbReference type="Gene3D" id="1.25.40.10">
    <property type="entry name" value="Tetratricopeptide repeat domain"/>
    <property type="match status" value="1"/>
</dbReference>